<comment type="subcellular location">
    <subcellularLocation>
        <location evidence="1">Membrane</location>
        <topology evidence="1">Multi-pass membrane protein</topology>
    </subcellularLocation>
</comment>
<reference evidence="9 10" key="1">
    <citation type="journal article" date="2024" name="J. Plant Pathol.">
        <title>Sequence and assembly of the genome of Seiridium unicorne, isolate CBS 538.82, causal agent of cypress canker disease.</title>
        <authorList>
            <person name="Scali E."/>
            <person name="Rocca G.D."/>
            <person name="Danti R."/>
            <person name="Garbelotto M."/>
            <person name="Barberini S."/>
            <person name="Baroncelli R."/>
            <person name="Emiliani G."/>
        </authorList>
    </citation>
    <scope>NUCLEOTIDE SEQUENCE [LARGE SCALE GENOMIC DNA]</scope>
    <source>
        <strain evidence="9 10">BM-138-508</strain>
    </source>
</reference>
<dbReference type="SUPFAM" id="SSF103473">
    <property type="entry name" value="MFS general substrate transporter"/>
    <property type="match status" value="1"/>
</dbReference>
<feature type="transmembrane region" description="Helical" evidence="7">
    <location>
        <begin position="183"/>
        <end position="207"/>
    </location>
</feature>
<accession>A0ABR2V0F7</accession>
<feature type="transmembrane region" description="Helical" evidence="7">
    <location>
        <begin position="288"/>
        <end position="314"/>
    </location>
</feature>
<gene>
    <name evidence="9" type="ORF">SUNI508_06411</name>
</gene>
<sequence length="619" mass="67872">MANQHGPKLPAKQLAILAVARFAEPLAMTSVFPYLPEMIASFGVEKRDVAKWAGATSAVFSLAQSVTAVPWGRASDRFGRKPVIMTGLLCTMACFLVWGMSSSLPMAITVRAIQGASNGNVGIIRTMVAEMVPERELQPRAFSIMPLVWSIGSIFGPAFGGFFAKPADQFPSLFGDSEFFKAYPFLLPNILGSIIFLISVTTGILFLKETLASKRHTRDWGLVLGDRITETLSRRKHHRTRRYSFQDDEASAPLLRTDASHKTFSERVNKPSNPAPPSYKSVFTRQSVINLIAYTFLALHSVAYDQVLPVFLNYPRDEHDPADFRLPFVFTGGFGLNSGSIGTIFTVYGIVCGLIQFLVFPPLCTRFGVLRCLKACAVTFPIVYIITPFTTLIEDERTRLAALLAIMCFKAFCVIIGFPCTTILLTNSAASLNTLGTLNGFATTFSALGRASGPAMAGGSFTWGVRRGIVSNIHFCLKLPYQGRSRLSPFLIAIPWWLLAVIAAIGAVPVWWIEEGQGPTAPASLADSPSESDVDSEETAIEDDDEEPEPPRPRAIVFADESDELNAREHDFVIHDPTGRDDLPLVGSMRSMSSMDYEGMTRRESMPKKSQPGYGSFKN</sequence>
<feature type="compositionally biased region" description="Acidic residues" evidence="6">
    <location>
        <begin position="530"/>
        <end position="548"/>
    </location>
</feature>
<dbReference type="InterPro" id="IPR011701">
    <property type="entry name" value="MFS"/>
</dbReference>
<evidence type="ECO:0000256" key="7">
    <source>
        <dbReference type="SAM" id="Phobius"/>
    </source>
</evidence>
<keyword evidence="2" id="KW-0813">Transport</keyword>
<dbReference type="PROSITE" id="PS50850">
    <property type="entry name" value="MFS"/>
    <property type="match status" value="1"/>
</dbReference>
<feature type="domain" description="Major facilitator superfamily (MFS) profile" evidence="8">
    <location>
        <begin position="13"/>
        <end position="518"/>
    </location>
</feature>
<keyword evidence="5 7" id="KW-0472">Membrane</keyword>
<feature type="transmembrane region" description="Helical" evidence="7">
    <location>
        <begin position="83"/>
        <end position="101"/>
    </location>
</feature>
<dbReference type="PANTHER" id="PTHR23504:SF8">
    <property type="entry name" value="TRANSPORTER, PUTATIVE (AFU_ORTHOLOGUE AFUA_1G03730)-RELATED"/>
    <property type="match status" value="1"/>
</dbReference>
<feature type="region of interest" description="Disordered" evidence="6">
    <location>
        <begin position="519"/>
        <end position="619"/>
    </location>
</feature>
<feature type="transmembrane region" description="Helical" evidence="7">
    <location>
        <begin position="334"/>
        <end position="360"/>
    </location>
</feature>
<dbReference type="Gene3D" id="1.20.1250.20">
    <property type="entry name" value="MFS general substrate transporter like domains"/>
    <property type="match status" value="1"/>
</dbReference>
<evidence type="ECO:0000256" key="2">
    <source>
        <dbReference type="ARBA" id="ARBA00022448"/>
    </source>
</evidence>
<keyword evidence="10" id="KW-1185">Reference proteome</keyword>
<evidence type="ECO:0000313" key="10">
    <source>
        <dbReference type="Proteomes" id="UP001408356"/>
    </source>
</evidence>
<evidence type="ECO:0000259" key="8">
    <source>
        <dbReference type="PROSITE" id="PS50850"/>
    </source>
</evidence>
<dbReference type="InterPro" id="IPR020846">
    <property type="entry name" value="MFS_dom"/>
</dbReference>
<evidence type="ECO:0000256" key="3">
    <source>
        <dbReference type="ARBA" id="ARBA00022692"/>
    </source>
</evidence>
<dbReference type="CDD" id="cd17330">
    <property type="entry name" value="MFS_SLC46_TetA_like"/>
    <property type="match status" value="1"/>
</dbReference>
<name>A0ABR2V0F7_9PEZI</name>
<evidence type="ECO:0000256" key="6">
    <source>
        <dbReference type="SAM" id="MobiDB-lite"/>
    </source>
</evidence>
<feature type="transmembrane region" description="Helical" evidence="7">
    <location>
        <begin position="490"/>
        <end position="512"/>
    </location>
</feature>
<dbReference type="PANTHER" id="PTHR23504">
    <property type="entry name" value="MAJOR FACILITATOR SUPERFAMILY DOMAIN-CONTAINING PROTEIN 10"/>
    <property type="match status" value="1"/>
</dbReference>
<feature type="transmembrane region" description="Helical" evidence="7">
    <location>
        <begin position="372"/>
        <end position="393"/>
    </location>
</feature>
<evidence type="ECO:0000313" key="9">
    <source>
        <dbReference type="EMBL" id="KAK9420415.1"/>
    </source>
</evidence>
<organism evidence="9 10">
    <name type="scientific">Seiridium unicorne</name>
    <dbReference type="NCBI Taxonomy" id="138068"/>
    <lineage>
        <taxon>Eukaryota</taxon>
        <taxon>Fungi</taxon>
        <taxon>Dikarya</taxon>
        <taxon>Ascomycota</taxon>
        <taxon>Pezizomycotina</taxon>
        <taxon>Sordariomycetes</taxon>
        <taxon>Xylariomycetidae</taxon>
        <taxon>Amphisphaeriales</taxon>
        <taxon>Sporocadaceae</taxon>
        <taxon>Seiridium</taxon>
    </lineage>
</organism>
<proteinExistence type="predicted"/>
<keyword evidence="3 7" id="KW-0812">Transmembrane</keyword>
<feature type="compositionally biased region" description="Basic and acidic residues" evidence="6">
    <location>
        <begin position="565"/>
        <end position="583"/>
    </location>
</feature>
<dbReference type="InterPro" id="IPR036259">
    <property type="entry name" value="MFS_trans_sf"/>
</dbReference>
<feature type="transmembrane region" description="Helical" evidence="7">
    <location>
        <begin position="141"/>
        <end position="163"/>
    </location>
</feature>
<evidence type="ECO:0000256" key="4">
    <source>
        <dbReference type="ARBA" id="ARBA00022989"/>
    </source>
</evidence>
<evidence type="ECO:0000256" key="1">
    <source>
        <dbReference type="ARBA" id="ARBA00004141"/>
    </source>
</evidence>
<dbReference type="Proteomes" id="UP001408356">
    <property type="component" value="Unassembled WGS sequence"/>
</dbReference>
<dbReference type="EMBL" id="JARVKF010000235">
    <property type="protein sequence ID" value="KAK9420415.1"/>
    <property type="molecule type" value="Genomic_DNA"/>
</dbReference>
<comment type="caution">
    <text evidence="9">The sequence shown here is derived from an EMBL/GenBank/DDBJ whole genome shotgun (WGS) entry which is preliminary data.</text>
</comment>
<keyword evidence="4 7" id="KW-1133">Transmembrane helix</keyword>
<protein>
    <submittedName>
        <fullName evidence="9">Major facilitator superfamily domain-containing protein</fullName>
    </submittedName>
</protein>
<feature type="transmembrane region" description="Helical" evidence="7">
    <location>
        <begin position="399"/>
        <end position="425"/>
    </location>
</feature>
<dbReference type="Pfam" id="PF07690">
    <property type="entry name" value="MFS_1"/>
    <property type="match status" value="1"/>
</dbReference>
<evidence type="ECO:0000256" key="5">
    <source>
        <dbReference type="ARBA" id="ARBA00023136"/>
    </source>
</evidence>